<dbReference type="HOGENOM" id="CLU_028594_0_0_6"/>
<keyword evidence="11" id="KW-0812">Transmembrane</keyword>
<dbReference type="Gene3D" id="1.10.760.10">
    <property type="entry name" value="Cytochrome c-like domain"/>
    <property type="match status" value="3"/>
</dbReference>
<keyword evidence="11" id="KW-1133">Transmembrane helix</keyword>
<evidence type="ECO:0000256" key="11">
    <source>
        <dbReference type="SAM" id="Phobius"/>
    </source>
</evidence>
<feature type="binding site" description="covalent" evidence="9">
    <location>
        <position position="48"/>
    </location>
    <ligand>
        <name>heme c</name>
        <dbReference type="ChEBI" id="CHEBI:61717"/>
        <label>1</label>
    </ligand>
</feature>
<feature type="transmembrane region" description="Helical" evidence="11">
    <location>
        <begin position="461"/>
        <end position="480"/>
    </location>
</feature>
<dbReference type="RefSeq" id="WP_014402416.1">
    <property type="nucleotide sequence ID" value="NC_017033.1"/>
</dbReference>
<dbReference type="SUPFAM" id="SSF46626">
    <property type="entry name" value="Cytochrome c"/>
    <property type="match status" value="3"/>
</dbReference>
<sequence length="486" mass="50710">MRKLHALKLAATALLLAAGTSGAIAAQTSDPLAAKGEYIARAADCAACHTLKGGKPFAGGYAIASPLGTIYATNITPSKTAGIGNWTEAQFARAVREGVSADGHHLYPAMPYPDYAGISDSDMHALYTYMTTQVAPVDGQAAHVTALGFPYGIRSSMALWNLLYLKSPSHADVDAGNTLARGRYLVNALGHCSSCHTPRNLLMATDNSRYLAGADVAGWHAPNISSDPVAGIGGWSEGELAGFLKTGHAAGKAQAAGGMAEAVENSLRYLSDSDLHAMAAYLKSVPAQHDPAVTHPAYGYGQAPARIYDLDNAPSRKSLDAAAASTPIGEALLASRTYTDLPNVTEGARLFTDACASCHQPSGAGTEDHYYPSLYHNSATGGVTANNLVMAILHGVDRTGADGPTYMPAFDRDMNDAQIAAVSNFVASSYGNPALKVDAAQVKMLRAGGPPPALKLWMPRLLALGAIVILLLAGLLITLLRRKRSR</sequence>
<evidence type="ECO:0000256" key="6">
    <source>
        <dbReference type="ARBA" id="ARBA00022737"/>
    </source>
</evidence>
<evidence type="ECO:0000256" key="8">
    <source>
        <dbReference type="ARBA" id="ARBA00023136"/>
    </source>
</evidence>
<proteinExistence type="predicted"/>
<dbReference type="GO" id="GO:0020037">
    <property type="term" value="F:heme binding"/>
    <property type="evidence" value="ECO:0007669"/>
    <property type="project" value="InterPro"/>
</dbReference>
<evidence type="ECO:0000313" key="15">
    <source>
        <dbReference type="Proteomes" id="UP000005234"/>
    </source>
</evidence>
<feature type="binding site" description="covalent" evidence="9">
    <location>
        <position position="195"/>
    </location>
    <ligand>
        <name>heme c</name>
        <dbReference type="ChEBI" id="CHEBI:61717"/>
        <label>2</label>
    </ligand>
</feature>
<dbReference type="EMBL" id="CP003350">
    <property type="protein sequence ID" value="AFC85410.1"/>
    <property type="molecule type" value="Genomic_DNA"/>
</dbReference>
<dbReference type="InterPro" id="IPR051459">
    <property type="entry name" value="Cytochrome_c-type_DH"/>
</dbReference>
<dbReference type="PIRSF" id="PIRSF000018">
    <property type="entry name" value="Mb_ADH_cyt_c"/>
    <property type="match status" value="1"/>
</dbReference>
<accession>H8L1Q0</accession>
<feature type="domain" description="Cytochrome c" evidence="13">
    <location>
        <begin position="342"/>
        <end position="430"/>
    </location>
</feature>
<keyword evidence="7 10" id="KW-0408">Iron</keyword>
<evidence type="ECO:0000313" key="14">
    <source>
        <dbReference type="EMBL" id="AFC85410.1"/>
    </source>
</evidence>
<evidence type="ECO:0000256" key="5">
    <source>
        <dbReference type="ARBA" id="ARBA00022729"/>
    </source>
</evidence>
<name>H8L1Q0_FRAAD</name>
<evidence type="ECO:0000259" key="13">
    <source>
        <dbReference type="PROSITE" id="PS51007"/>
    </source>
</evidence>
<feature type="domain" description="Cytochrome c" evidence="13">
    <location>
        <begin position="171"/>
        <end position="286"/>
    </location>
</feature>
<keyword evidence="3 9" id="KW-0349">Heme</keyword>
<dbReference type="PANTHER" id="PTHR35008:SF8">
    <property type="entry name" value="ALCOHOL DEHYDROGENASE CYTOCHROME C SUBUNIT"/>
    <property type="match status" value="1"/>
</dbReference>
<gene>
    <name evidence="14" type="ordered locus">Fraau_0941</name>
</gene>
<evidence type="ECO:0000256" key="4">
    <source>
        <dbReference type="ARBA" id="ARBA00022723"/>
    </source>
</evidence>
<feature type="domain" description="Cytochrome c" evidence="13">
    <location>
        <begin position="31"/>
        <end position="134"/>
    </location>
</feature>
<dbReference type="GO" id="GO:0005506">
    <property type="term" value="F:iron ion binding"/>
    <property type="evidence" value="ECO:0007669"/>
    <property type="project" value="InterPro"/>
</dbReference>
<evidence type="ECO:0000256" key="9">
    <source>
        <dbReference type="PIRSR" id="PIRSR000018-50"/>
    </source>
</evidence>
<dbReference type="STRING" id="767434.Fraau_0941"/>
<dbReference type="OrthoDB" id="9811281at2"/>
<dbReference type="KEGG" id="fau:Fraau_0941"/>
<feature type="binding site" description="axial binding residue" evidence="10">
    <location>
        <position position="49"/>
    </location>
    <ligand>
        <name>heme c</name>
        <dbReference type="ChEBI" id="CHEBI:61717"/>
        <label>1</label>
    </ligand>
    <ligandPart>
        <name>Fe</name>
        <dbReference type="ChEBI" id="CHEBI:18248"/>
    </ligandPart>
</feature>
<keyword evidence="4 10" id="KW-0479">Metal-binding</keyword>
<evidence type="ECO:0000256" key="1">
    <source>
        <dbReference type="ARBA" id="ARBA00004236"/>
    </source>
</evidence>
<dbReference type="Pfam" id="PF00034">
    <property type="entry name" value="Cytochrom_C"/>
    <property type="match status" value="2"/>
</dbReference>
<organism evidence="14 15">
    <name type="scientific">Frateuria aurantia (strain ATCC 33424 / DSM 6220 / KCTC 2777 / LMG 1558 / NBRC 3245 / NCIMB 13370)</name>
    <name type="common">Acetobacter aurantius</name>
    <dbReference type="NCBI Taxonomy" id="767434"/>
    <lineage>
        <taxon>Bacteria</taxon>
        <taxon>Pseudomonadati</taxon>
        <taxon>Pseudomonadota</taxon>
        <taxon>Gammaproteobacteria</taxon>
        <taxon>Lysobacterales</taxon>
        <taxon>Rhodanobacteraceae</taxon>
        <taxon>Frateuria</taxon>
    </lineage>
</organism>
<comment type="cofactor">
    <cofactor evidence="9">
        <name>heme c</name>
        <dbReference type="ChEBI" id="CHEBI:61717"/>
    </cofactor>
    <text evidence="9">Binds 3 heme c groups covalently per subunit.</text>
</comment>
<dbReference type="PANTHER" id="PTHR35008">
    <property type="entry name" value="BLL4482 PROTEIN-RELATED"/>
    <property type="match status" value="1"/>
</dbReference>
<dbReference type="InterPro" id="IPR009056">
    <property type="entry name" value="Cyt_c-like_dom"/>
</dbReference>
<dbReference type="GO" id="GO:0016614">
    <property type="term" value="F:oxidoreductase activity, acting on CH-OH group of donors"/>
    <property type="evidence" value="ECO:0007669"/>
    <property type="project" value="InterPro"/>
</dbReference>
<evidence type="ECO:0000256" key="7">
    <source>
        <dbReference type="ARBA" id="ARBA00023004"/>
    </source>
</evidence>
<feature type="binding site" description="axial binding residue" evidence="10">
    <location>
        <position position="196"/>
    </location>
    <ligand>
        <name>heme c</name>
        <dbReference type="ChEBI" id="CHEBI:61717"/>
        <label>2</label>
    </ligand>
    <ligandPart>
        <name>Fe</name>
        <dbReference type="ChEBI" id="CHEBI:18248"/>
    </ligandPart>
</feature>
<evidence type="ECO:0000256" key="2">
    <source>
        <dbReference type="ARBA" id="ARBA00022475"/>
    </source>
</evidence>
<dbReference type="eggNOG" id="COG2010">
    <property type="taxonomic scope" value="Bacteria"/>
</dbReference>
<dbReference type="PROSITE" id="PS51007">
    <property type="entry name" value="CYTC"/>
    <property type="match status" value="3"/>
</dbReference>
<keyword evidence="15" id="KW-1185">Reference proteome</keyword>
<feature type="signal peptide" evidence="12">
    <location>
        <begin position="1"/>
        <end position="25"/>
    </location>
</feature>
<evidence type="ECO:0000256" key="12">
    <source>
        <dbReference type="SAM" id="SignalP"/>
    </source>
</evidence>
<feature type="binding site" description="axial binding residue" evidence="10">
    <location>
        <position position="359"/>
    </location>
    <ligand>
        <name>heme c</name>
        <dbReference type="ChEBI" id="CHEBI:61717"/>
        <label>3</label>
    </ligand>
    <ligandPart>
        <name>Fe</name>
        <dbReference type="ChEBI" id="CHEBI:18248"/>
    </ligandPart>
</feature>
<feature type="binding site" description="covalent" evidence="9">
    <location>
        <position position="192"/>
    </location>
    <ligand>
        <name>heme c</name>
        <dbReference type="ChEBI" id="CHEBI:61717"/>
        <label>2</label>
    </ligand>
</feature>
<feature type="binding site" description="covalent" evidence="9">
    <location>
        <position position="358"/>
    </location>
    <ligand>
        <name>heme c</name>
        <dbReference type="ChEBI" id="CHEBI:61717"/>
        <label>3</label>
    </ligand>
</feature>
<dbReference type="AlphaFoldDB" id="H8L1Q0"/>
<evidence type="ECO:0000256" key="3">
    <source>
        <dbReference type="ARBA" id="ARBA00022617"/>
    </source>
</evidence>
<dbReference type="GO" id="GO:0005886">
    <property type="term" value="C:plasma membrane"/>
    <property type="evidence" value="ECO:0007669"/>
    <property type="project" value="UniProtKB-SubCell"/>
</dbReference>
<keyword evidence="6" id="KW-0677">Repeat</keyword>
<dbReference type="GO" id="GO:0009055">
    <property type="term" value="F:electron transfer activity"/>
    <property type="evidence" value="ECO:0007669"/>
    <property type="project" value="InterPro"/>
</dbReference>
<keyword evidence="8 11" id="KW-0472">Membrane</keyword>
<dbReference type="InterPro" id="IPR014353">
    <property type="entry name" value="Membr-bd_ADH_cyt_c"/>
</dbReference>
<evidence type="ECO:0000256" key="10">
    <source>
        <dbReference type="PIRSR" id="PIRSR000018-51"/>
    </source>
</evidence>
<feature type="binding site" description="covalent" evidence="9">
    <location>
        <position position="45"/>
    </location>
    <ligand>
        <name>heme c</name>
        <dbReference type="ChEBI" id="CHEBI:61717"/>
        <label>1</label>
    </ligand>
</feature>
<keyword evidence="2" id="KW-1003">Cell membrane</keyword>
<feature type="chain" id="PRO_5003615571" evidence="12">
    <location>
        <begin position="26"/>
        <end position="486"/>
    </location>
</feature>
<reference evidence="14" key="1">
    <citation type="submission" date="2012-02" db="EMBL/GenBank/DDBJ databases">
        <title>The complete genome of Frateuria aurantia DSM 6220.</title>
        <authorList>
            <consortium name="US DOE Joint Genome Institute (JGI-PGF)"/>
            <person name="Lucas S."/>
            <person name="Copeland A."/>
            <person name="Lapidus A."/>
            <person name="Glavina del Rio T."/>
            <person name="Dalin E."/>
            <person name="Tice H."/>
            <person name="Bruce D."/>
            <person name="Goodwin L."/>
            <person name="Pitluck S."/>
            <person name="Peters L."/>
            <person name="Ovchinnikova G."/>
            <person name="Teshima H."/>
            <person name="Kyrpides N."/>
            <person name="Mavromatis K."/>
            <person name="Ivanova N."/>
            <person name="Brettin T."/>
            <person name="Detter J.C."/>
            <person name="Han C."/>
            <person name="Larimer F."/>
            <person name="Land M."/>
            <person name="Hauser L."/>
            <person name="Markowitz V."/>
            <person name="Cheng J.-F."/>
            <person name="Hugenholtz P."/>
            <person name="Woyke T."/>
            <person name="Wu D."/>
            <person name="Brambilla E."/>
            <person name="Klenk H.-P."/>
            <person name="Eisen J.A."/>
        </authorList>
    </citation>
    <scope>NUCLEOTIDE SEQUENCE</scope>
    <source>
        <strain evidence="14">DSM 6220</strain>
    </source>
</reference>
<dbReference type="Proteomes" id="UP000005234">
    <property type="component" value="Chromosome"/>
</dbReference>
<keyword evidence="5 12" id="KW-0732">Signal</keyword>
<feature type="binding site" description="covalent" evidence="9">
    <location>
        <position position="355"/>
    </location>
    <ligand>
        <name>heme c</name>
        <dbReference type="ChEBI" id="CHEBI:61717"/>
        <label>3</label>
    </ligand>
</feature>
<protein>
    <submittedName>
        <fullName evidence="14">Cytochrome c, mono-and diheme variants family</fullName>
    </submittedName>
</protein>
<dbReference type="InterPro" id="IPR036909">
    <property type="entry name" value="Cyt_c-like_dom_sf"/>
</dbReference>
<comment type="subcellular location">
    <subcellularLocation>
        <location evidence="1">Cell membrane</location>
    </subcellularLocation>
</comment>